<evidence type="ECO:0000313" key="1">
    <source>
        <dbReference type="EMBL" id="MBF4161244.1"/>
    </source>
</evidence>
<proteinExistence type="predicted"/>
<gene>
    <name evidence="1" type="ORF">ISG29_06035</name>
</gene>
<dbReference type="Proteomes" id="UP000656804">
    <property type="component" value="Unassembled WGS sequence"/>
</dbReference>
<dbReference type="AlphaFoldDB" id="A0A930YC90"/>
<reference evidence="1" key="1">
    <citation type="submission" date="2020-11" db="EMBL/GenBank/DDBJ databases">
        <title>Nocardioides sp. CBS4Y-1, whole genome shotgun sequence.</title>
        <authorList>
            <person name="Tuo L."/>
        </authorList>
    </citation>
    <scope>NUCLEOTIDE SEQUENCE</scope>
    <source>
        <strain evidence="1">CBS4Y-1</strain>
    </source>
</reference>
<dbReference type="EMBL" id="JADIVZ010000002">
    <property type="protein sequence ID" value="MBF4161244.1"/>
    <property type="molecule type" value="Genomic_DNA"/>
</dbReference>
<protein>
    <submittedName>
        <fullName evidence="1">Uncharacterized protein</fullName>
    </submittedName>
</protein>
<name>A0A930YC90_9ACTN</name>
<comment type="caution">
    <text evidence="1">The sequence shown here is derived from an EMBL/GenBank/DDBJ whole genome shotgun (WGS) entry which is preliminary data.</text>
</comment>
<keyword evidence="2" id="KW-1185">Reference proteome</keyword>
<dbReference type="RefSeq" id="WP_194502487.1">
    <property type="nucleotide sequence ID" value="NZ_JADIVZ010000002.1"/>
</dbReference>
<evidence type="ECO:0000313" key="2">
    <source>
        <dbReference type="Proteomes" id="UP000656804"/>
    </source>
</evidence>
<accession>A0A930YC90</accession>
<organism evidence="1 2">
    <name type="scientific">Nocardioides acrostichi</name>
    <dbReference type="NCBI Taxonomy" id="2784339"/>
    <lineage>
        <taxon>Bacteria</taxon>
        <taxon>Bacillati</taxon>
        <taxon>Actinomycetota</taxon>
        <taxon>Actinomycetes</taxon>
        <taxon>Propionibacteriales</taxon>
        <taxon>Nocardioidaceae</taxon>
        <taxon>Nocardioides</taxon>
    </lineage>
</organism>
<sequence>MPITRRQALDLTRRVLAMTQQKSLEIADGVWSESRDAFTSPERHAADVELFRGAARRGVGGRDRPPGQLHDRVYFGRNEPLLHHFASAWQQALLDGDAEVTIPAQG</sequence>